<feature type="region of interest" description="Disordered" evidence="1">
    <location>
        <begin position="1"/>
        <end position="54"/>
    </location>
</feature>
<organism evidence="2 3">
    <name type="scientific">Vitrella brassicaformis (strain CCMP3155)</name>
    <dbReference type="NCBI Taxonomy" id="1169540"/>
    <lineage>
        <taxon>Eukaryota</taxon>
        <taxon>Sar</taxon>
        <taxon>Alveolata</taxon>
        <taxon>Colpodellida</taxon>
        <taxon>Vitrellaceae</taxon>
        <taxon>Vitrella</taxon>
    </lineage>
</organism>
<dbReference type="AlphaFoldDB" id="A0A0G4F610"/>
<evidence type="ECO:0000313" key="3">
    <source>
        <dbReference type="Proteomes" id="UP000041254"/>
    </source>
</evidence>
<reference evidence="2 3" key="1">
    <citation type="submission" date="2014-11" db="EMBL/GenBank/DDBJ databases">
        <authorList>
            <person name="Zhu J."/>
            <person name="Qi W."/>
            <person name="Song R."/>
        </authorList>
    </citation>
    <scope>NUCLEOTIDE SEQUENCE [LARGE SCALE GENOMIC DNA]</scope>
</reference>
<proteinExistence type="predicted"/>
<evidence type="ECO:0000256" key="1">
    <source>
        <dbReference type="SAM" id="MobiDB-lite"/>
    </source>
</evidence>
<feature type="region of interest" description="Disordered" evidence="1">
    <location>
        <begin position="222"/>
        <end position="310"/>
    </location>
</feature>
<dbReference type="InParanoid" id="A0A0G4F610"/>
<gene>
    <name evidence="2" type="ORF">Vbra_14542</name>
</gene>
<dbReference type="VEuPathDB" id="CryptoDB:Vbra_14542"/>
<sequence>MPLFRRGHTFSGVNSRTTNRRMQDYSPADRAHSPLSPEPEPSHIKTASPSLDPILPPLHDALERELAEGNYVQRVEGGIDYQGLERNLQRLGELLHTPVDTSTSTAASTMLSFLPARAGSAIRPEGDHHAPSPIPRFSLTDVFARHDKMASYVRETMQRGNRFRCIADGDRTMKARASYGPDNLSPQSSDPSSAPQKSLEMTIDVQKPPHTMDLDAYLKAGEEESDGGEATGRLPGSHPQPLPRQSSLSSNSLTTLQPPCSKDTPAGSVSGKTATGDDSTRIGATDQEDDGDSDAERSNSSRAWDFPSTLDDDIDGEIQGVVAQAVDGVLATSAYFKEAAVEGTEEVPETLVFLVVISDGEGDPSSAHVEVYEASEAKGHHQMVRALSRGSKDSYSTMLEFDIDLAGEAISTAEAWLPSTTSASFGPRLTLPIGRTRECSEVTISPVPPPSPSLSPDAPPCPYPARRLLQLRIIKPPTTTQGLLRIVSTSVAVSIAEGPGRPTSTPTSRQKSFRTTVRLHMSEGPQESPSLDCCPTVFGLSFFPEGKAKDRRRWNDDGDESASSCAGADGMVDLPPVDCSCPCECGVGKGRRAEDGEDPEDVTPSPERSCSCLCGCKIKAMVAVLLIKLTALLDHLEDGVNEMLQACSLALAAEQVFDLDLAEMVEREERGEDVDAFLEGGEMKFKTAESPEERRTFVNTALVRNYVTAVWKILRGPPSAHQRLSDARAAAAAATPHAATTTAATSRLPVSSPSRSSGFSLSSGTSVMDVDPEWLSDMKDDLRRKSAQFERFVNRIRRCAVPGLDIENDPDFPHYRIVHLKAMYRKAFRLARLVKTTATPPAELPPLVF</sequence>
<dbReference type="Proteomes" id="UP000041254">
    <property type="component" value="Unassembled WGS sequence"/>
</dbReference>
<feature type="region of interest" description="Disordered" evidence="1">
    <location>
        <begin position="176"/>
        <end position="210"/>
    </location>
</feature>
<feature type="compositionally biased region" description="Low complexity" evidence="1">
    <location>
        <begin position="243"/>
        <end position="259"/>
    </location>
</feature>
<feature type="compositionally biased region" description="Low complexity" evidence="1">
    <location>
        <begin position="181"/>
        <end position="199"/>
    </location>
</feature>
<keyword evidence="3" id="KW-1185">Reference proteome</keyword>
<dbReference type="EMBL" id="CDMY01000376">
    <property type="protein sequence ID" value="CEM07663.1"/>
    <property type="molecule type" value="Genomic_DNA"/>
</dbReference>
<name>A0A0G4F610_VITBC</name>
<feature type="region of interest" description="Disordered" evidence="1">
    <location>
        <begin position="731"/>
        <end position="764"/>
    </location>
</feature>
<evidence type="ECO:0000313" key="2">
    <source>
        <dbReference type="EMBL" id="CEM07663.1"/>
    </source>
</evidence>
<feature type="compositionally biased region" description="Basic and acidic residues" evidence="1">
    <location>
        <begin position="21"/>
        <end position="32"/>
    </location>
</feature>
<accession>A0A0G4F610</accession>
<protein>
    <submittedName>
        <fullName evidence="2">Uncharacterized protein</fullName>
    </submittedName>
</protein>